<gene>
    <name evidence="5" type="ORF">Pfra01_001797700</name>
</gene>
<evidence type="ECO:0000256" key="4">
    <source>
        <dbReference type="SAM" id="MobiDB-lite"/>
    </source>
</evidence>
<keyword evidence="6" id="KW-1185">Reference proteome</keyword>
<evidence type="ECO:0000256" key="1">
    <source>
        <dbReference type="ARBA" id="ARBA00022737"/>
    </source>
</evidence>
<feature type="compositionally biased region" description="Basic and acidic residues" evidence="4">
    <location>
        <begin position="44"/>
        <end position="53"/>
    </location>
</feature>
<dbReference type="SUPFAM" id="SSF48403">
    <property type="entry name" value="Ankyrin repeat"/>
    <property type="match status" value="1"/>
</dbReference>
<proteinExistence type="predicted"/>
<dbReference type="Pfam" id="PF12796">
    <property type="entry name" value="Ank_2"/>
    <property type="match status" value="1"/>
</dbReference>
<feature type="compositionally biased region" description="Polar residues" evidence="4">
    <location>
        <begin position="76"/>
        <end position="100"/>
    </location>
</feature>
<reference evidence="5" key="1">
    <citation type="submission" date="2023-04" db="EMBL/GenBank/DDBJ databases">
        <title>Phytophthora fragariaefolia NBRC 109709.</title>
        <authorList>
            <person name="Ichikawa N."/>
            <person name="Sato H."/>
            <person name="Tonouchi N."/>
        </authorList>
    </citation>
    <scope>NUCLEOTIDE SEQUENCE</scope>
    <source>
        <strain evidence="5">NBRC 109709</strain>
    </source>
</reference>
<dbReference type="PROSITE" id="PS50297">
    <property type="entry name" value="ANK_REP_REGION"/>
    <property type="match status" value="1"/>
</dbReference>
<evidence type="ECO:0000256" key="2">
    <source>
        <dbReference type="ARBA" id="ARBA00023043"/>
    </source>
</evidence>
<feature type="repeat" description="ANK" evidence="3">
    <location>
        <begin position="163"/>
        <end position="198"/>
    </location>
</feature>
<accession>A0A9W6XWS1</accession>
<organism evidence="5 6">
    <name type="scientific">Phytophthora fragariaefolia</name>
    <dbReference type="NCBI Taxonomy" id="1490495"/>
    <lineage>
        <taxon>Eukaryota</taxon>
        <taxon>Sar</taxon>
        <taxon>Stramenopiles</taxon>
        <taxon>Oomycota</taxon>
        <taxon>Peronosporomycetes</taxon>
        <taxon>Peronosporales</taxon>
        <taxon>Peronosporaceae</taxon>
        <taxon>Phytophthora</taxon>
    </lineage>
</organism>
<evidence type="ECO:0000256" key="3">
    <source>
        <dbReference type="PROSITE-ProRule" id="PRU00023"/>
    </source>
</evidence>
<evidence type="ECO:0000313" key="6">
    <source>
        <dbReference type="Proteomes" id="UP001165121"/>
    </source>
</evidence>
<dbReference type="InterPro" id="IPR002110">
    <property type="entry name" value="Ankyrin_rpt"/>
</dbReference>
<name>A0A9W6XWS1_9STRA</name>
<dbReference type="PROSITE" id="PS50088">
    <property type="entry name" value="ANK_REPEAT"/>
    <property type="match status" value="1"/>
</dbReference>
<feature type="compositionally biased region" description="Basic and acidic residues" evidence="4">
    <location>
        <begin position="102"/>
        <end position="125"/>
    </location>
</feature>
<sequence>MPTRLLDSVKDPNWLTATISVSKEKESPIAELHRAITPTRRVRSKDARIERSHSAPPEAEATDRRMATAASRRIRSQSAKCISTTNLTMPSTAAQTTLPTSKESKDKDTKDSNDKKLSSQTDIHRSNKYGRSSLHNAVRKGDKKAIRKLIETEPELLYKTDSRGNHPLHYAASPNVPDGATVVYMLLKAGASVNALNDRHQTPLLISVISNDDDNDRVSRVLLYHHAKPMIKVTDDLMLAQYAASRGLHKIAAAIREYM</sequence>
<dbReference type="EMBL" id="BSXT01002160">
    <property type="protein sequence ID" value="GMF47510.1"/>
    <property type="molecule type" value="Genomic_DNA"/>
</dbReference>
<protein>
    <submittedName>
        <fullName evidence="5">Unnamed protein product</fullName>
    </submittedName>
</protein>
<dbReference type="InterPro" id="IPR036770">
    <property type="entry name" value="Ankyrin_rpt-contain_sf"/>
</dbReference>
<dbReference type="Proteomes" id="UP001165121">
    <property type="component" value="Unassembled WGS sequence"/>
</dbReference>
<evidence type="ECO:0000313" key="5">
    <source>
        <dbReference type="EMBL" id="GMF47510.1"/>
    </source>
</evidence>
<dbReference type="PANTHER" id="PTHR24171">
    <property type="entry name" value="ANKYRIN REPEAT DOMAIN-CONTAINING PROTEIN 39-RELATED"/>
    <property type="match status" value="1"/>
</dbReference>
<comment type="caution">
    <text evidence="5">The sequence shown here is derived from an EMBL/GenBank/DDBJ whole genome shotgun (WGS) entry which is preliminary data.</text>
</comment>
<keyword evidence="1" id="KW-0677">Repeat</keyword>
<dbReference type="OrthoDB" id="539213at2759"/>
<dbReference type="SMART" id="SM00248">
    <property type="entry name" value="ANK"/>
    <property type="match status" value="3"/>
</dbReference>
<dbReference type="AlphaFoldDB" id="A0A9W6XWS1"/>
<dbReference type="Gene3D" id="1.25.40.20">
    <property type="entry name" value="Ankyrin repeat-containing domain"/>
    <property type="match status" value="1"/>
</dbReference>
<keyword evidence="2 3" id="KW-0040">ANK repeat</keyword>
<feature type="region of interest" description="Disordered" evidence="4">
    <location>
        <begin position="39"/>
        <end position="141"/>
    </location>
</feature>